<reference evidence="3" key="1">
    <citation type="submission" date="2021-02" db="EMBL/GenBank/DDBJ databases">
        <authorList>
            <person name="Dougan E. K."/>
            <person name="Rhodes N."/>
            <person name="Thang M."/>
            <person name="Chan C."/>
        </authorList>
    </citation>
    <scope>NUCLEOTIDE SEQUENCE</scope>
</reference>
<sequence length="370" mass="40686">ELPEAPGDVADRREGMPEGVEANDGSLQRWQASARNLMCAYAAAATRFYLRAVFAAWATAVESEVERQASVKLHLSDSKLMTSEALIHEKVVVNGFACRDRMSPPASPARGQPPARPVRRRVSLKDQGTSCEMMAEVEVLDDGTKRAALDAAERRIQELEEQLQNVELHEALSREQAAAFCAEAESKRQAAVRTSELRTSELQEMVEQASACFETVRSAEASAVQEREKAEAAELRAAQAEASLLAQADSLPSVPEDLFSGPFQDELQEQLRQMSIQLASLEAEMVQKEEDAANALAVVRHENAWRLHVSQRQLEDLDAELAQVRRLAETEVAEVNERLVQALATLSSQDSAQAVGQEVEEVLVLMLLEA</sequence>
<feature type="non-terminal residue" evidence="3">
    <location>
        <position position="370"/>
    </location>
</feature>
<evidence type="ECO:0000313" key="3">
    <source>
        <dbReference type="EMBL" id="CAE8617475.1"/>
    </source>
</evidence>
<keyword evidence="1" id="KW-0175">Coiled coil</keyword>
<gene>
    <name evidence="3" type="ORF">PGLA1383_LOCUS35136</name>
</gene>
<evidence type="ECO:0000256" key="2">
    <source>
        <dbReference type="SAM" id="MobiDB-lite"/>
    </source>
</evidence>
<feature type="coiled-coil region" evidence="1">
    <location>
        <begin position="216"/>
        <end position="334"/>
    </location>
</feature>
<dbReference type="Proteomes" id="UP000654075">
    <property type="component" value="Unassembled WGS sequence"/>
</dbReference>
<protein>
    <submittedName>
        <fullName evidence="3">Uncharacterized protein</fullName>
    </submittedName>
</protein>
<evidence type="ECO:0000313" key="4">
    <source>
        <dbReference type="Proteomes" id="UP000654075"/>
    </source>
</evidence>
<feature type="region of interest" description="Disordered" evidence="2">
    <location>
        <begin position="1"/>
        <end position="23"/>
    </location>
</feature>
<proteinExistence type="predicted"/>
<name>A0A813FYR7_POLGL</name>
<evidence type="ECO:0000256" key="1">
    <source>
        <dbReference type="SAM" id="Coils"/>
    </source>
</evidence>
<dbReference type="EMBL" id="CAJNNV010026169">
    <property type="protein sequence ID" value="CAE8617475.1"/>
    <property type="molecule type" value="Genomic_DNA"/>
</dbReference>
<accession>A0A813FYR7</accession>
<comment type="caution">
    <text evidence="3">The sequence shown here is derived from an EMBL/GenBank/DDBJ whole genome shotgun (WGS) entry which is preliminary data.</text>
</comment>
<organism evidence="3 4">
    <name type="scientific">Polarella glacialis</name>
    <name type="common">Dinoflagellate</name>
    <dbReference type="NCBI Taxonomy" id="89957"/>
    <lineage>
        <taxon>Eukaryota</taxon>
        <taxon>Sar</taxon>
        <taxon>Alveolata</taxon>
        <taxon>Dinophyceae</taxon>
        <taxon>Suessiales</taxon>
        <taxon>Suessiaceae</taxon>
        <taxon>Polarella</taxon>
    </lineage>
</organism>
<keyword evidence="4" id="KW-1185">Reference proteome</keyword>
<dbReference type="AlphaFoldDB" id="A0A813FYR7"/>
<feature type="coiled-coil region" evidence="1">
    <location>
        <begin position="142"/>
        <end position="176"/>
    </location>
</feature>